<dbReference type="KEGG" id="tet:TTHERM_00079020"/>
<reference evidence="2" key="1">
    <citation type="journal article" date="2006" name="PLoS Biol.">
        <title>Macronuclear genome sequence of the ciliate Tetrahymena thermophila, a model eukaryote.</title>
        <authorList>
            <person name="Eisen J.A."/>
            <person name="Coyne R.S."/>
            <person name="Wu M."/>
            <person name="Wu D."/>
            <person name="Thiagarajan M."/>
            <person name="Wortman J.R."/>
            <person name="Badger J.H."/>
            <person name="Ren Q."/>
            <person name="Amedeo P."/>
            <person name="Jones K.M."/>
            <person name="Tallon L.J."/>
            <person name="Delcher A.L."/>
            <person name="Salzberg S.L."/>
            <person name="Silva J.C."/>
            <person name="Haas B.J."/>
            <person name="Majoros W.H."/>
            <person name="Farzad M."/>
            <person name="Carlton J.M."/>
            <person name="Smith R.K. Jr."/>
            <person name="Garg J."/>
            <person name="Pearlman R.E."/>
            <person name="Karrer K.M."/>
            <person name="Sun L."/>
            <person name="Manning G."/>
            <person name="Elde N.C."/>
            <person name="Turkewitz A.P."/>
            <person name="Asai D.J."/>
            <person name="Wilkes D.E."/>
            <person name="Wang Y."/>
            <person name="Cai H."/>
            <person name="Collins K."/>
            <person name="Stewart B.A."/>
            <person name="Lee S.R."/>
            <person name="Wilamowska K."/>
            <person name="Weinberg Z."/>
            <person name="Ruzzo W.L."/>
            <person name="Wloga D."/>
            <person name="Gaertig J."/>
            <person name="Frankel J."/>
            <person name="Tsao C.-C."/>
            <person name="Gorovsky M.A."/>
            <person name="Keeling P.J."/>
            <person name="Waller R.F."/>
            <person name="Patron N.J."/>
            <person name="Cherry J.M."/>
            <person name="Stover N.A."/>
            <person name="Krieger C.J."/>
            <person name="del Toro C."/>
            <person name="Ryder H.F."/>
            <person name="Williamson S.C."/>
            <person name="Barbeau R.A."/>
            <person name="Hamilton E.P."/>
            <person name="Orias E."/>
        </authorList>
    </citation>
    <scope>NUCLEOTIDE SEQUENCE [LARGE SCALE GENOMIC DNA]</scope>
    <source>
        <strain evidence="2">SB210</strain>
    </source>
</reference>
<dbReference type="AlphaFoldDB" id="Q23FW2"/>
<dbReference type="Proteomes" id="UP000009168">
    <property type="component" value="Unassembled WGS sequence"/>
</dbReference>
<gene>
    <name evidence="1" type="ORF">TTHERM_00079020</name>
</gene>
<dbReference type="GeneID" id="7845581"/>
<keyword evidence="2" id="KW-1185">Reference proteome</keyword>
<evidence type="ECO:0000313" key="2">
    <source>
        <dbReference type="Proteomes" id="UP000009168"/>
    </source>
</evidence>
<name>Q23FW2_TETTS</name>
<proteinExistence type="predicted"/>
<dbReference type="RefSeq" id="XP_001015743.1">
    <property type="nucleotide sequence ID" value="XM_001015743.1"/>
</dbReference>
<dbReference type="InParanoid" id="Q23FW2"/>
<accession>Q23FW2</accession>
<organism evidence="1 2">
    <name type="scientific">Tetrahymena thermophila (strain SB210)</name>
    <dbReference type="NCBI Taxonomy" id="312017"/>
    <lineage>
        <taxon>Eukaryota</taxon>
        <taxon>Sar</taxon>
        <taxon>Alveolata</taxon>
        <taxon>Ciliophora</taxon>
        <taxon>Intramacronucleata</taxon>
        <taxon>Oligohymenophorea</taxon>
        <taxon>Hymenostomatida</taxon>
        <taxon>Tetrahymenina</taxon>
        <taxon>Tetrahymenidae</taxon>
        <taxon>Tetrahymena</taxon>
    </lineage>
</organism>
<protein>
    <submittedName>
        <fullName evidence="1">Uncharacterized protein</fullName>
    </submittedName>
</protein>
<sequence>MPTKLTYQRNNQFNSVKYLQCKYLLGKFDQLQSNNSAEREYMQFGVFIYQIQFNFPKINHQEVKQSDANKMTFQIHYFQKTPTKLIEVKNPIFQRWTILNFRLAIKCRVIKNTTLNLSYKIKKQSSSQIEQIRTKNKFFYHSSLVEWFDDLKQHFLSVLMNFVTKFEFCSNQKSISH</sequence>
<evidence type="ECO:0000313" key="1">
    <source>
        <dbReference type="EMBL" id="EAR95498.1"/>
    </source>
</evidence>
<dbReference type="EMBL" id="GG662704">
    <property type="protein sequence ID" value="EAR95498.1"/>
    <property type="molecule type" value="Genomic_DNA"/>
</dbReference>
<dbReference type="HOGENOM" id="CLU_1520848_0_0_1"/>